<sequence>MKKLTDTKMKLGLWLSIGVMGVLALALSYSPTTFGLAEINKSKDIIKTETTASSTFQPNEAEEKQGKKKTENPSPSKENSVELSLNDFSKEQREPFVKLATDAFIANHIDLPDNNYELDIFGDISEETTTAEIWWHPKVKAGAERPFKGLQESYFVNLTDVDFKKGTGTIKEIEICIRRDIASFKPNTMFAPYIDQAKKVWKDKNIKIPQSGYDLAGCLLIKPITEKETIALVDLYWYPIYTRSNNVYQAVHDKLYYVQFSDVDLKKGTGTVENVETDEEETRIVEEKAPEPIIRHVKLTPPQAAPYIQMAKDAFQAKQVKIPESGYWISSTISYYDDQPKRPPEVDIRWYPDGVAEGTDLASIKERVYLASFDDVDLDKGTGELMHLEVGRKDPS</sequence>
<dbReference type="EMBL" id="CP018145">
    <property type="protein sequence ID" value="ASJ55163.1"/>
    <property type="molecule type" value="Genomic_DNA"/>
</dbReference>
<evidence type="ECO:0000313" key="2">
    <source>
        <dbReference type="EMBL" id="ASJ55163.1"/>
    </source>
</evidence>
<dbReference type="RefSeq" id="WP_088908849.1">
    <property type="nucleotide sequence ID" value="NZ_CP018145.1"/>
</dbReference>
<evidence type="ECO:0000313" key="3">
    <source>
        <dbReference type="Proteomes" id="UP000197781"/>
    </source>
</evidence>
<gene>
    <name evidence="2" type="ORF">BP422_17370</name>
</gene>
<name>A0A220MJC6_9BACL</name>
<reference evidence="2 3" key="1">
    <citation type="submission" date="2016-11" db="EMBL/GenBank/DDBJ databases">
        <authorList>
            <person name="Jaros S."/>
            <person name="Januszkiewicz K."/>
            <person name="Wedrychowicz H."/>
        </authorList>
    </citation>
    <scope>NUCLEOTIDE SEQUENCE [LARGE SCALE GENOMIC DNA]</scope>
    <source>
        <strain evidence="2 3">NF2</strain>
    </source>
</reference>
<dbReference type="AlphaFoldDB" id="A0A220MJC6"/>
<organism evidence="2 3">
    <name type="scientific">Brevibacillus formosus</name>
    <dbReference type="NCBI Taxonomy" id="54913"/>
    <lineage>
        <taxon>Bacteria</taxon>
        <taxon>Bacillati</taxon>
        <taxon>Bacillota</taxon>
        <taxon>Bacilli</taxon>
        <taxon>Bacillales</taxon>
        <taxon>Paenibacillaceae</taxon>
        <taxon>Brevibacillus</taxon>
    </lineage>
</organism>
<feature type="compositionally biased region" description="Basic and acidic residues" evidence="1">
    <location>
        <begin position="61"/>
        <end position="71"/>
    </location>
</feature>
<feature type="compositionally biased region" description="Polar residues" evidence="1">
    <location>
        <begin position="72"/>
        <end position="82"/>
    </location>
</feature>
<dbReference type="KEGG" id="bfm:BP422_17370"/>
<proteinExistence type="predicted"/>
<protein>
    <submittedName>
        <fullName evidence="2">Uncharacterized protein</fullName>
    </submittedName>
</protein>
<evidence type="ECO:0000256" key="1">
    <source>
        <dbReference type="SAM" id="MobiDB-lite"/>
    </source>
</evidence>
<dbReference type="Proteomes" id="UP000197781">
    <property type="component" value="Chromosome"/>
</dbReference>
<accession>A0A220MJC6</accession>
<feature type="region of interest" description="Disordered" evidence="1">
    <location>
        <begin position="50"/>
        <end position="82"/>
    </location>
</feature>